<dbReference type="PANTHER" id="PTHR34724">
    <property type="entry name" value="OS12G0596101 PROTEIN"/>
    <property type="match status" value="1"/>
</dbReference>
<evidence type="ECO:0000313" key="2">
    <source>
        <dbReference type="Proteomes" id="UP000551501"/>
    </source>
</evidence>
<dbReference type="AlphaFoldDB" id="A0A840FCH1"/>
<sequence>MCYPVTCTTCGKITWDGCGAHVDEVMTPVPQEQRCTCPR</sequence>
<keyword evidence="2" id="KW-1185">Reference proteome</keyword>
<proteinExistence type="predicted"/>
<dbReference type="Proteomes" id="UP000551501">
    <property type="component" value="Unassembled WGS sequence"/>
</dbReference>
<accession>A0A840FCH1</accession>
<organism evidence="1 2">
    <name type="scientific">Gordonia humi</name>
    <dbReference type="NCBI Taxonomy" id="686429"/>
    <lineage>
        <taxon>Bacteria</taxon>
        <taxon>Bacillati</taxon>
        <taxon>Actinomycetota</taxon>
        <taxon>Actinomycetes</taxon>
        <taxon>Mycobacteriales</taxon>
        <taxon>Gordoniaceae</taxon>
        <taxon>Gordonia</taxon>
    </lineage>
</organism>
<dbReference type="EMBL" id="JACIFP010000001">
    <property type="protein sequence ID" value="MBB4137810.1"/>
    <property type="molecule type" value="Genomic_DNA"/>
</dbReference>
<comment type="caution">
    <text evidence="1">The sequence shown here is derived from an EMBL/GenBank/DDBJ whole genome shotgun (WGS) entry which is preliminary data.</text>
</comment>
<dbReference type="PANTHER" id="PTHR34724:SF2">
    <property type="entry name" value="OS12G0596101 PROTEIN"/>
    <property type="match status" value="1"/>
</dbReference>
<reference evidence="1 2" key="1">
    <citation type="submission" date="2020-08" db="EMBL/GenBank/DDBJ databases">
        <title>Sequencing the genomes of 1000 actinobacteria strains.</title>
        <authorList>
            <person name="Klenk H.-P."/>
        </authorList>
    </citation>
    <scope>NUCLEOTIDE SEQUENCE [LARGE SCALE GENOMIC DNA]</scope>
    <source>
        <strain evidence="1 2">DSM 45298</strain>
    </source>
</reference>
<protein>
    <submittedName>
        <fullName evidence="1">Uncharacterized protein</fullName>
    </submittedName>
</protein>
<evidence type="ECO:0000313" key="1">
    <source>
        <dbReference type="EMBL" id="MBB4137810.1"/>
    </source>
</evidence>
<gene>
    <name evidence="1" type="ORF">BKA16_004362</name>
</gene>
<name>A0A840FCH1_9ACTN</name>